<gene>
    <name evidence="8" type="primary">fmt</name>
    <name evidence="11" type="ORF">N825_07625</name>
</gene>
<evidence type="ECO:0000313" key="11">
    <source>
        <dbReference type="EMBL" id="EWY39194.1"/>
    </source>
</evidence>
<evidence type="ECO:0000259" key="9">
    <source>
        <dbReference type="Pfam" id="PF00551"/>
    </source>
</evidence>
<comment type="catalytic activity">
    <reaction evidence="7 8">
        <text>L-methionyl-tRNA(fMet) + (6R)-10-formyltetrahydrofolate = N-formyl-L-methionyl-tRNA(fMet) + (6S)-5,6,7,8-tetrahydrofolate + H(+)</text>
        <dbReference type="Rhea" id="RHEA:24380"/>
        <dbReference type="Rhea" id="RHEA-COMP:9952"/>
        <dbReference type="Rhea" id="RHEA-COMP:9953"/>
        <dbReference type="ChEBI" id="CHEBI:15378"/>
        <dbReference type="ChEBI" id="CHEBI:57453"/>
        <dbReference type="ChEBI" id="CHEBI:78530"/>
        <dbReference type="ChEBI" id="CHEBI:78844"/>
        <dbReference type="ChEBI" id="CHEBI:195366"/>
        <dbReference type="EC" id="2.1.2.9"/>
    </reaction>
</comment>
<dbReference type="NCBIfam" id="TIGR00460">
    <property type="entry name" value="fmt"/>
    <property type="match status" value="1"/>
</dbReference>
<dbReference type="InterPro" id="IPR044135">
    <property type="entry name" value="Met-tRNA-FMT_C"/>
</dbReference>
<comment type="caution">
    <text evidence="11">The sequence shown here is derived from an EMBL/GenBank/DDBJ whole genome shotgun (WGS) entry which is preliminary data.</text>
</comment>
<dbReference type="GO" id="GO:0004479">
    <property type="term" value="F:methionyl-tRNA formyltransferase activity"/>
    <property type="evidence" value="ECO:0007669"/>
    <property type="project" value="UniProtKB-UniRule"/>
</dbReference>
<dbReference type="InterPro" id="IPR036477">
    <property type="entry name" value="Formyl_transf_N_sf"/>
</dbReference>
<dbReference type="Proteomes" id="UP000019486">
    <property type="component" value="Unassembled WGS sequence"/>
</dbReference>
<dbReference type="Gene3D" id="3.10.25.10">
    <property type="entry name" value="Formyl transferase, C-terminal domain"/>
    <property type="match status" value="1"/>
</dbReference>
<dbReference type="EMBL" id="AVFL01000013">
    <property type="protein sequence ID" value="EWY39194.1"/>
    <property type="molecule type" value="Genomic_DNA"/>
</dbReference>
<dbReference type="EC" id="2.1.2.9" evidence="3 8"/>
<dbReference type="InterPro" id="IPR011034">
    <property type="entry name" value="Formyl_transferase-like_C_sf"/>
</dbReference>
<evidence type="ECO:0000256" key="7">
    <source>
        <dbReference type="ARBA" id="ARBA00048558"/>
    </source>
</evidence>
<dbReference type="PATRIC" id="fig|1385369.3.peg.3713"/>
<evidence type="ECO:0000313" key="12">
    <source>
        <dbReference type="Proteomes" id="UP000019486"/>
    </source>
</evidence>
<accession>W9GZH5</accession>
<evidence type="ECO:0000256" key="4">
    <source>
        <dbReference type="ARBA" id="ARBA00016014"/>
    </source>
</evidence>
<comment type="function">
    <text evidence="1 8">Attaches a formyl group to the free amino group of methionyl-tRNA(fMet). The formyl group appears to play a dual role in the initiator identity of N-formylmethionyl-tRNA by promoting its recognition by IF2 and preventing the misappropriation of this tRNA by the elongation apparatus.</text>
</comment>
<dbReference type="SUPFAM" id="SSF53328">
    <property type="entry name" value="Formyltransferase"/>
    <property type="match status" value="1"/>
</dbReference>
<evidence type="ECO:0000256" key="1">
    <source>
        <dbReference type="ARBA" id="ARBA00002606"/>
    </source>
</evidence>
<dbReference type="RefSeq" id="WP_037455006.1">
    <property type="nucleotide sequence ID" value="NZ_AVFL01000013.1"/>
</dbReference>
<dbReference type="InterPro" id="IPR002376">
    <property type="entry name" value="Formyl_transf_N"/>
</dbReference>
<feature type="binding site" evidence="8">
    <location>
        <begin position="112"/>
        <end position="115"/>
    </location>
    <ligand>
        <name>(6S)-5,6,7,8-tetrahydrofolate</name>
        <dbReference type="ChEBI" id="CHEBI:57453"/>
    </ligand>
</feature>
<dbReference type="CDD" id="cd08646">
    <property type="entry name" value="FMT_core_Met-tRNA-FMT_N"/>
    <property type="match status" value="1"/>
</dbReference>
<dbReference type="CDD" id="cd08704">
    <property type="entry name" value="Met_tRNA_FMT_C"/>
    <property type="match status" value="1"/>
</dbReference>
<evidence type="ECO:0000256" key="5">
    <source>
        <dbReference type="ARBA" id="ARBA00022679"/>
    </source>
</evidence>
<dbReference type="Pfam" id="PF02911">
    <property type="entry name" value="Formyl_trans_C"/>
    <property type="match status" value="1"/>
</dbReference>
<dbReference type="InterPro" id="IPR001555">
    <property type="entry name" value="GART_AS"/>
</dbReference>
<evidence type="ECO:0000256" key="2">
    <source>
        <dbReference type="ARBA" id="ARBA00010699"/>
    </source>
</evidence>
<keyword evidence="5 8" id="KW-0808">Transferase</keyword>
<dbReference type="Pfam" id="PF00551">
    <property type="entry name" value="Formyl_trans_N"/>
    <property type="match status" value="1"/>
</dbReference>
<dbReference type="Gene3D" id="3.40.50.170">
    <property type="entry name" value="Formyl transferase, N-terminal domain"/>
    <property type="match status" value="1"/>
</dbReference>
<evidence type="ECO:0000259" key="10">
    <source>
        <dbReference type="Pfam" id="PF02911"/>
    </source>
</evidence>
<protein>
    <recommendedName>
        <fullName evidence="4 8">Methionyl-tRNA formyltransferase</fullName>
        <ecNumber evidence="3 8">2.1.2.9</ecNumber>
    </recommendedName>
</protein>
<evidence type="ECO:0000256" key="8">
    <source>
        <dbReference type="HAMAP-Rule" id="MF_00182"/>
    </source>
</evidence>
<dbReference type="GO" id="GO:0005829">
    <property type="term" value="C:cytosol"/>
    <property type="evidence" value="ECO:0007669"/>
    <property type="project" value="TreeGrafter"/>
</dbReference>
<keyword evidence="12" id="KW-1185">Reference proteome</keyword>
<proteinExistence type="inferred from homology"/>
<dbReference type="InterPro" id="IPR041711">
    <property type="entry name" value="Met-tRNA-FMT_N"/>
</dbReference>
<feature type="domain" description="Formyl transferase N-terminal" evidence="9">
    <location>
        <begin position="5"/>
        <end position="182"/>
    </location>
</feature>
<reference evidence="11 12" key="1">
    <citation type="submission" date="2013-08" db="EMBL/GenBank/DDBJ databases">
        <title>The genome sequence of Skermanella stibiiresistens.</title>
        <authorList>
            <person name="Zhu W."/>
            <person name="Wang G."/>
        </authorList>
    </citation>
    <scope>NUCLEOTIDE SEQUENCE [LARGE SCALE GENOMIC DNA]</scope>
    <source>
        <strain evidence="11 12">SB22</strain>
    </source>
</reference>
<dbReference type="PANTHER" id="PTHR11138:SF5">
    <property type="entry name" value="METHIONYL-TRNA FORMYLTRANSFERASE, MITOCHONDRIAL"/>
    <property type="match status" value="1"/>
</dbReference>
<sequence length="311" mass="32608">MTRLRLAFMGTPDFAAVGLRALIDAGHDIACVYSQPPRPAGRGHQVQRSPVHTLAEDQGILVRTPKSLRNAEAQAEFAALGLDCAVVAAYGLILPQAILDAPRLGCLNIHASLLPRWRGAAPIHRAILAGDSETGVTIMRMDAGLDTGPMLLKGTVPITERTTASELHDALAGLGAELIVPALAGVADGSLTATPQPEDGVTYAAKLTREDGRLDWTRPAAETERQVRALNPWPGVWFDLGTERIKVLGAELVANAAGASPGTLLDDKLTVACAEGAVRLTRVQRPGKAPVDGAAFLRGFQLPVGTSLTAP</sequence>
<dbReference type="InterPro" id="IPR037022">
    <property type="entry name" value="Formyl_trans_C_sf"/>
</dbReference>
<feature type="domain" description="Formyl transferase C-terminal" evidence="10">
    <location>
        <begin position="206"/>
        <end position="300"/>
    </location>
</feature>
<evidence type="ECO:0000256" key="3">
    <source>
        <dbReference type="ARBA" id="ARBA00012261"/>
    </source>
</evidence>
<dbReference type="PROSITE" id="PS00373">
    <property type="entry name" value="GART"/>
    <property type="match status" value="1"/>
</dbReference>
<keyword evidence="6 8" id="KW-0648">Protein biosynthesis</keyword>
<dbReference type="STRING" id="1385369.N825_07625"/>
<dbReference type="FunFam" id="3.40.50.12230:FF:000001">
    <property type="entry name" value="Methionyl-tRNA formyltransferase"/>
    <property type="match status" value="1"/>
</dbReference>
<dbReference type="PANTHER" id="PTHR11138">
    <property type="entry name" value="METHIONYL-TRNA FORMYLTRANSFERASE"/>
    <property type="match status" value="1"/>
</dbReference>
<dbReference type="SUPFAM" id="SSF50486">
    <property type="entry name" value="FMT C-terminal domain-like"/>
    <property type="match status" value="1"/>
</dbReference>
<name>W9GZH5_9PROT</name>
<dbReference type="InterPro" id="IPR005794">
    <property type="entry name" value="Fmt"/>
</dbReference>
<dbReference type="HAMAP" id="MF_00182">
    <property type="entry name" value="Formyl_trans"/>
    <property type="match status" value="1"/>
</dbReference>
<evidence type="ECO:0000256" key="6">
    <source>
        <dbReference type="ARBA" id="ARBA00022917"/>
    </source>
</evidence>
<comment type="similarity">
    <text evidence="2 8">Belongs to the Fmt family.</text>
</comment>
<dbReference type="AlphaFoldDB" id="W9GZH5"/>
<dbReference type="OrthoDB" id="9802815at2"/>
<organism evidence="11 12">
    <name type="scientific">Skermanella stibiiresistens SB22</name>
    <dbReference type="NCBI Taxonomy" id="1385369"/>
    <lineage>
        <taxon>Bacteria</taxon>
        <taxon>Pseudomonadati</taxon>
        <taxon>Pseudomonadota</taxon>
        <taxon>Alphaproteobacteria</taxon>
        <taxon>Rhodospirillales</taxon>
        <taxon>Azospirillaceae</taxon>
        <taxon>Skermanella</taxon>
    </lineage>
</organism>
<dbReference type="InterPro" id="IPR005793">
    <property type="entry name" value="Formyl_trans_C"/>
</dbReference>